<keyword evidence="7" id="KW-0809">Transit peptide</keyword>
<dbReference type="InterPro" id="IPR006075">
    <property type="entry name" value="Asn/Gln-tRNA_Trfase_suB/E_cat"/>
</dbReference>
<dbReference type="InterPro" id="IPR003789">
    <property type="entry name" value="Asn/Gln_tRNA_amidoTrase-B-like"/>
</dbReference>
<gene>
    <name evidence="11" type="primary">LOC101403274</name>
    <name evidence="7" type="synonym">GATB</name>
    <name evidence="7" type="synonym">PET112</name>
    <name evidence="7" type="synonym">PET112L</name>
</gene>
<comment type="catalytic activity">
    <reaction evidence="6 7">
        <text>L-glutamyl-tRNA(Gln) + L-glutamine + ATP + H2O = L-glutaminyl-tRNA(Gln) + L-glutamate + ADP + phosphate + H(+)</text>
        <dbReference type="Rhea" id="RHEA:17521"/>
        <dbReference type="Rhea" id="RHEA-COMP:9681"/>
        <dbReference type="Rhea" id="RHEA-COMP:9684"/>
        <dbReference type="ChEBI" id="CHEBI:15377"/>
        <dbReference type="ChEBI" id="CHEBI:15378"/>
        <dbReference type="ChEBI" id="CHEBI:29985"/>
        <dbReference type="ChEBI" id="CHEBI:30616"/>
        <dbReference type="ChEBI" id="CHEBI:43474"/>
        <dbReference type="ChEBI" id="CHEBI:58359"/>
        <dbReference type="ChEBI" id="CHEBI:78520"/>
        <dbReference type="ChEBI" id="CHEBI:78521"/>
        <dbReference type="ChEBI" id="CHEBI:456216"/>
    </reaction>
</comment>
<accession>A0ABM0H746</accession>
<feature type="region of interest" description="Disordered" evidence="8">
    <location>
        <begin position="31"/>
        <end position="57"/>
    </location>
</feature>
<dbReference type="SUPFAM" id="SSF89095">
    <property type="entry name" value="GatB/YqeY motif"/>
    <property type="match status" value="1"/>
</dbReference>
<keyword evidence="10" id="KW-1185">Reference proteome</keyword>
<organism evidence="10 11">
    <name type="scientific">Ceratotherium simum simum</name>
    <name type="common">Southern white rhinoceros</name>
    <dbReference type="NCBI Taxonomy" id="73337"/>
    <lineage>
        <taxon>Eukaryota</taxon>
        <taxon>Metazoa</taxon>
        <taxon>Chordata</taxon>
        <taxon>Craniata</taxon>
        <taxon>Vertebrata</taxon>
        <taxon>Euteleostomi</taxon>
        <taxon>Mammalia</taxon>
        <taxon>Eutheria</taxon>
        <taxon>Laurasiatheria</taxon>
        <taxon>Perissodactyla</taxon>
        <taxon>Rhinocerotidae</taxon>
        <taxon>Ceratotherium</taxon>
    </lineage>
</organism>
<dbReference type="GeneID" id="101403274"/>
<comment type="subcellular location">
    <subcellularLocation>
        <location evidence="7">Mitochondrion</location>
    </subcellularLocation>
</comment>
<dbReference type="PANTHER" id="PTHR11659">
    <property type="entry name" value="GLUTAMYL-TRNA GLN AMIDOTRANSFERASE SUBUNIT B MITOCHONDRIAL AND PROKARYOTIC PET112-RELATED"/>
    <property type="match status" value="1"/>
</dbReference>
<dbReference type="InterPro" id="IPR023168">
    <property type="entry name" value="GatB_Yqey_C_2"/>
</dbReference>
<dbReference type="PROSITE" id="PS01234">
    <property type="entry name" value="GATB"/>
    <property type="match status" value="1"/>
</dbReference>
<evidence type="ECO:0000256" key="7">
    <source>
        <dbReference type="HAMAP-Rule" id="MF_03147"/>
    </source>
</evidence>
<dbReference type="Gene3D" id="1.10.10.410">
    <property type="match status" value="1"/>
</dbReference>
<evidence type="ECO:0000259" key="9">
    <source>
        <dbReference type="SMART" id="SM00845"/>
    </source>
</evidence>
<dbReference type="SMART" id="SM00845">
    <property type="entry name" value="GatB_Yqey"/>
    <property type="match status" value="1"/>
</dbReference>
<sequence>MAGPMLRWCCPVGRWALACIDGGSRYGRGAATGCTSSGKRGQSSVAQQPRITAQKPRKGEHEWAAVVGLEIHAQISSNSKLFSGSQVHFAAPPNSLVSFFDASLPGTLPVLNRRCVEAAVMTGLALNCRINKKSLFDRKHYFYADLPAGYQITQQRLPIAVNGSMVYGVCVGKKRSQVINKTVRVKQIQLEQDSGKSLHDDLRSQTLIDLNRAGVGLLEVVLEPDMSCGEEAATAVRELQLILQALGTSRANMAEGQLRVDANISVHHPGEPLGIRTEVKNLNSARFLAKAIDYEIQRQINELENGGEILNETRSFDYKLGCTVPMRDKEGKQDYRFMPEPNLPPLLLYDAESLPTAADPQQVINIDQIREQLPELPSVTREKLVQRYGMLPEHSFALLNEVGLLEFFQNVIKETRAEPKKVTSWVLNTFLGFLKQQNLAVSESPVTPSALAELLNLLDRKAISSSAAKQVFEELWRSKGKTPAQIVSEKKLELMQDQEALEQLCHAVMEGHPQVVTDVKKGNPRAINKLIGLVRKATLSRADPTVIKEILEKKLSPGDVSGPSARGRTVQP</sequence>
<name>A0ABM0H746_CERSS</name>
<comment type="similarity">
    <text evidence="1 7">Belongs to the GatB/GatE family. GatB subfamily.</text>
</comment>
<dbReference type="InterPro" id="IPR018027">
    <property type="entry name" value="Asn/Gln_amidotransferase"/>
</dbReference>
<evidence type="ECO:0000256" key="8">
    <source>
        <dbReference type="SAM" id="MobiDB-lite"/>
    </source>
</evidence>
<keyword evidence="2 7" id="KW-0436">Ligase</keyword>
<dbReference type="HAMAP" id="MF_00121">
    <property type="entry name" value="GatB"/>
    <property type="match status" value="1"/>
</dbReference>
<evidence type="ECO:0000313" key="11">
    <source>
        <dbReference type="RefSeq" id="XP_004420971.1"/>
    </source>
</evidence>
<keyword evidence="4 7" id="KW-0067">ATP-binding</keyword>
<dbReference type="Pfam" id="PF02934">
    <property type="entry name" value="GatB_N"/>
    <property type="match status" value="1"/>
</dbReference>
<feature type="compositionally biased region" description="Polar residues" evidence="8">
    <location>
        <begin position="33"/>
        <end position="51"/>
    </location>
</feature>
<evidence type="ECO:0000256" key="5">
    <source>
        <dbReference type="ARBA" id="ARBA00022917"/>
    </source>
</evidence>
<dbReference type="EC" id="6.3.5.-" evidence="7"/>
<comment type="subunit">
    <text evidence="7">Subunit of the heterotrimeric GatCAB amidotransferase (AdT) complex, composed of A (QRSL1), B (GATB) and C (GATC) subunits.</text>
</comment>
<proteinExistence type="inferred from homology"/>
<keyword evidence="7" id="KW-0496">Mitochondrion</keyword>
<dbReference type="PANTHER" id="PTHR11659:SF0">
    <property type="entry name" value="GLUTAMYL-TRNA(GLN) AMIDOTRANSFERASE SUBUNIT B, MITOCHONDRIAL"/>
    <property type="match status" value="1"/>
</dbReference>
<dbReference type="RefSeq" id="XP_004420971.1">
    <property type="nucleotide sequence ID" value="XM_004420914.2"/>
</dbReference>
<dbReference type="InterPro" id="IPR017958">
    <property type="entry name" value="Gln-tRNA_amidoTrfase_suB_CS"/>
</dbReference>
<evidence type="ECO:0000313" key="10">
    <source>
        <dbReference type="Proteomes" id="UP000694910"/>
    </source>
</evidence>
<dbReference type="InterPro" id="IPR017959">
    <property type="entry name" value="Asn/Gln-tRNA_amidoTrfase_suB/E"/>
</dbReference>
<dbReference type="Proteomes" id="UP000694910">
    <property type="component" value="Unplaced"/>
</dbReference>
<keyword evidence="3 7" id="KW-0547">Nucleotide-binding</keyword>
<evidence type="ECO:0000256" key="4">
    <source>
        <dbReference type="ARBA" id="ARBA00022840"/>
    </source>
</evidence>
<evidence type="ECO:0000256" key="3">
    <source>
        <dbReference type="ARBA" id="ARBA00022741"/>
    </source>
</evidence>
<dbReference type="NCBIfam" id="NF004014">
    <property type="entry name" value="PRK05477.1-4"/>
    <property type="match status" value="1"/>
</dbReference>
<dbReference type="NCBIfam" id="NF004012">
    <property type="entry name" value="PRK05477.1-2"/>
    <property type="match status" value="1"/>
</dbReference>
<evidence type="ECO:0000256" key="2">
    <source>
        <dbReference type="ARBA" id="ARBA00022598"/>
    </source>
</evidence>
<dbReference type="SUPFAM" id="SSF55931">
    <property type="entry name" value="Glutamine synthetase/guanido kinase"/>
    <property type="match status" value="1"/>
</dbReference>
<evidence type="ECO:0000256" key="6">
    <source>
        <dbReference type="ARBA" id="ARBA00047913"/>
    </source>
</evidence>
<comment type="function">
    <text evidence="7">Allows the formation of correctly charged Gln-tRNA(Gln) through the transamidation of misacylated Glu-tRNA(Gln) in the mitochondria. The reaction takes place in the presence of glutamine and ATP through an activated gamma-phospho-Glu-tRNA(Gln).</text>
</comment>
<evidence type="ECO:0000256" key="1">
    <source>
        <dbReference type="ARBA" id="ARBA00005306"/>
    </source>
</evidence>
<reference evidence="11" key="1">
    <citation type="submission" date="2025-08" db="UniProtKB">
        <authorList>
            <consortium name="RefSeq"/>
        </authorList>
    </citation>
    <scope>IDENTIFICATION</scope>
</reference>
<protein>
    <recommendedName>
        <fullName evidence="7">Glutamyl-tRNA(Gln) amidotransferase subunit B, mitochondrial</fullName>
        <shortName evidence="7">Glu-AdT subunit B</shortName>
        <ecNumber evidence="7">6.3.5.-</ecNumber>
    </recommendedName>
    <alternativeName>
        <fullName evidence="7">Cytochrome oxidase assembly factor PET112 homolog</fullName>
    </alternativeName>
    <alternativeName>
        <fullName evidence="7">PET112-like</fullName>
    </alternativeName>
</protein>
<dbReference type="InterPro" id="IPR014746">
    <property type="entry name" value="Gln_synth/guanido_kin_cat_dom"/>
</dbReference>
<dbReference type="InterPro" id="IPR004413">
    <property type="entry name" value="GatB"/>
</dbReference>
<dbReference type="NCBIfam" id="TIGR00133">
    <property type="entry name" value="gatB"/>
    <property type="match status" value="1"/>
</dbReference>
<keyword evidence="5 7" id="KW-0648">Protein biosynthesis</keyword>
<dbReference type="Pfam" id="PF02637">
    <property type="entry name" value="GatB_Yqey"/>
    <property type="match status" value="1"/>
</dbReference>
<feature type="domain" description="Asn/Gln amidotransferase" evidence="9">
    <location>
        <begin position="406"/>
        <end position="555"/>
    </location>
</feature>